<evidence type="ECO:0000313" key="1">
    <source>
        <dbReference type="EMBL" id="UUX51661.1"/>
    </source>
</evidence>
<keyword evidence="2" id="KW-1185">Reference proteome</keyword>
<dbReference type="KEGG" id="naci:NUH88_08155"/>
<accession>A0A9J7B1W6</accession>
<sequence>MIITEPGNEVPAGTFQNALEAFGQGRLADAASICQEILQADIRQSDAAHLLGLILTRAGDNANARNVLGLAASVKPFDGSIRLALADAGRPADPAAARIEVQRAVLAEPGIARAWGARAVGFSAIGAGAAFGRAARAGVVLAPGDADLQFLYSQSLASRDQASGRRDALKRAVLLQPGHQRAVRELSDFLSLDEQIRTCARLCQIAPLDPSHWLARAGLSGAGGTKGAARDIRRALVLNPADTDGWRAKLSSSSSKLRTARAMSVCAPYDVAAWEDRARREHADGNSGLAEIARARVSEIAAYDPDTQLAHALAAFEEGRANEAGGMLEAYFSNCDRLLRTRDPHLKFADGLAAFLRMTLFEGRLDLLQTYLECAGDGFAGTGIPSAEFVKMRYMRRALQEYRECRHRWSGGKRLVVSVPVWGESIGQLWLENALPAMMAPGNRKLWDRGETLFLITTTPETRRKFERDPVFRDLMSDHAHVFLDISPVLEEWVMEANYVGLMCSQWLALLIAMQERADCFQICADHIFAGQSLGHIADLLDRGEIDLFCTVDLPVSISAQGLLERFRLEEGGLDIPEDALVRIFLDHISARVSHYMVDPQEKSLPADPSRLNARLEGGVQLRSTQPQLAYIVASALEVLWVPFMGATDNGAVDWALESGVARERVAMLTDLEKFVCGVLEFDDVERAESGYFSEREGFAEPVADRLRAILSRQGYFTEGRRWALGRPVTVAGSGANESEATRLLDSVAGQVRTEPANGLTRMMSQLGQSAFRRFLSRLDANGEG</sequence>
<reference evidence="1" key="1">
    <citation type="submission" date="2022-08" db="EMBL/GenBank/DDBJ databases">
        <title>Nisaea acidiphila sp. nov., isolated from a marine algal debris and emended description of the genus Nisaea Urios et al. 2008.</title>
        <authorList>
            <person name="Kwon K."/>
        </authorList>
    </citation>
    <scope>NUCLEOTIDE SEQUENCE</scope>
    <source>
        <strain evidence="1">MEBiC11861</strain>
    </source>
</reference>
<proteinExistence type="predicted"/>
<organism evidence="1 2">
    <name type="scientific">Nisaea acidiphila</name>
    <dbReference type="NCBI Taxonomy" id="1862145"/>
    <lineage>
        <taxon>Bacteria</taxon>
        <taxon>Pseudomonadati</taxon>
        <taxon>Pseudomonadota</taxon>
        <taxon>Alphaproteobacteria</taxon>
        <taxon>Rhodospirillales</taxon>
        <taxon>Thalassobaculaceae</taxon>
        <taxon>Nisaea</taxon>
    </lineage>
</organism>
<evidence type="ECO:0008006" key="3">
    <source>
        <dbReference type="Google" id="ProtNLM"/>
    </source>
</evidence>
<dbReference type="Proteomes" id="UP001060336">
    <property type="component" value="Chromosome"/>
</dbReference>
<dbReference type="InterPro" id="IPR011990">
    <property type="entry name" value="TPR-like_helical_dom_sf"/>
</dbReference>
<name>A0A9J7B1W6_9PROT</name>
<gene>
    <name evidence="1" type="ORF">NUH88_08155</name>
</gene>
<evidence type="ECO:0000313" key="2">
    <source>
        <dbReference type="Proteomes" id="UP001060336"/>
    </source>
</evidence>
<dbReference type="AlphaFoldDB" id="A0A9J7B1W6"/>
<dbReference type="SUPFAM" id="SSF48452">
    <property type="entry name" value="TPR-like"/>
    <property type="match status" value="1"/>
</dbReference>
<dbReference type="Gene3D" id="1.25.40.10">
    <property type="entry name" value="Tetratricopeptide repeat domain"/>
    <property type="match status" value="1"/>
</dbReference>
<protein>
    <recommendedName>
        <fullName evidence="3">Tetratricopeptide repeat protein</fullName>
    </recommendedName>
</protein>
<dbReference type="RefSeq" id="WP_257771289.1">
    <property type="nucleotide sequence ID" value="NZ_CP102480.1"/>
</dbReference>
<dbReference type="EMBL" id="CP102480">
    <property type="protein sequence ID" value="UUX51661.1"/>
    <property type="molecule type" value="Genomic_DNA"/>
</dbReference>